<evidence type="ECO:0008006" key="4">
    <source>
        <dbReference type="Google" id="ProtNLM"/>
    </source>
</evidence>
<gene>
    <name evidence="2" type="ORF">SADUNF_Sadunf03G0169200</name>
</gene>
<dbReference type="EMBL" id="JADGMS010000003">
    <property type="protein sequence ID" value="KAF9686540.1"/>
    <property type="molecule type" value="Genomic_DNA"/>
</dbReference>
<reference evidence="2 3" key="1">
    <citation type="submission" date="2020-10" db="EMBL/GenBank/DDBJ databases">
        <title>Plant Genome Project.</title>
        <authorList>
            <person name="Zhang R.-G."/>
        </authorList>
    </citation>
    <scope>NUCLEOTIDE SEQUENCE [LARGE SCALE GENOMIC DNA]</scope>
    <source>
        <strain evidence="2">FAFU-HL-1</strain>
        <tissue evidence="2">Leaf</tissue>
    </source>
</reference>
<accession>A0A835N5A4</accession>
<dbReference type="Proteomes" id="UP000657918">
    <property type="component" value="Unassembled WGS sequence"/>
</dbReference>
<feature type="compositionally biased region" description="Basic and acidic residues" evidence="1">
    <location>
        <begin position="41"/>
        <end position="57"/>
    </location>
</feature>
<feature type="compositionally biased region" description="Polar residues" evidence="1">
    <location>
        <begin position="1"/>
        <end position="15"/>
    </location>
</feature>
<feature type="region of interest" description="Disordered" evidence="1">
    <location>
        <begin position="1"/>
        <end position="82"/>
    </location>
</feature>
<organism evidence="2 3">
    <name type="scientific">Salix dunnii</name>
    <dbReference type="NCBI Taxonomy" id="1413687"/>
    <lineage>
        <taxon>Eukaryota</taxon>
        <taxon>Viridiplantae</taxon>
        <taxon>Streptophyta</taxon>
        <taxon>Embryophyta</taxon>
        <taxon>Tracheophyta</taxon>
        <taxon>Spermatophyta</taxon>
        <taxon>Magnoliopsida</taxon>
        <taxon>eudicotyledons</taxon>
        <taxon>Gunneridae</taxon>
        <taxon>Pentapetalae</taxon>
        <taxon>rosids</taxon>
        <taxon>fabids</taxon>
        <taxon>Malpighiales</taxon>
        <taxon>Salicaceae</taxon>
        <taxon>Saliceae</taxon>
        <taxon>Salix</taxon>
    </lineage>
</organism>
<evidence type="ECO:0000313" key="2">
    <source>
        <dbReference type="EMBL" id="KAF9686540.1"/>
    </source>
</evidence>
<proteinExistence type="predicted"/>
<dbReference type="InterPro" id="IPR036691">
    <property type="entry name" value="Endo/exonu/phosph_ase_sf"/>
</dbReference>
<dbReference type="SUPFAM" id="SSF56219">
    <property type="entry name" value="DNase I-like"/>
    <property type="match status" value="1"/>
</dbReference>
<keyword evidence="3" id="KW-1185">Reference proteome</keyword>
<evidence type="ECO:0000313" key="3">
    <source>
        <dbReference type="Proteomes" id="UP000657918"/>
    </source>
</evidence>
<sequence>MVLTKSGTNTGSNGKAPTMAIEENAHALNPTGKESACNQDKQLKDKEDQPREKHKEQGTMSNDTANEDRNPKLTKKAQASKGVTNHIMANHSTANETTHCSVNKVASLHSHTTEEETDSSVDSLMRANSHENRDISPLAFTKVISLLETKVIKDNMSAVEHGLNLMHGISSLMQLVSCKINFKQNNKCIIVSFAYGLHTPADRASLWADILRLSWVYQNQAWLLMGDFNATLKASDSMGGDDNWIGHKMDFGNCLTQAQLTPLPYKGNAYATFLPRSTDQEDFLPIVSAAWQSQVRGSAVFQLTTKLKIVKAYLTNWHKHHRSDISRRVVHVKAKWEDTQKQLDIEPLSEEARQKE</sequence>
<dbReference type="OrthoDB" id="1001388at2759"/>
<name>A0A835N5A4_9ROSI</name>
<dbReference type="AlphaFoldDB" id="A0A835N5A4"/>
<comment type="caution">
    <text evidence="2">The sequence shown here is derived from an EMBL/GenBank/DDBJ whole genome shotgun (WGS) entry which is preliminary data.</text>
</comment>
<evidence type="ECO:0000256" key="1">
    <source>
        <dbReference type="SAM" id="MobiDB-lite"/>
    </source>
</evidence>
<protein>
    <recommendedName>
        <fullName evidence="4">Endonuclease/exonuclease/phosphatase domain-containing protein</fullName>
    </recommendedName>
</protein>